<keyword evidence="3" id="KW-1185">Reference proteome</keyword>
<dbReference type="InterPro" id="IPR013783">
    <property type="entry name" value="Ig-like_fold"/>
</dbReference>
<dbReference type="Pfam" id="PF01833">
    <property type="entry name" value="TIG"/>
    <property type="match status" value="1"/>
</dbReference>
<dbReference type="RefSeq" id="WP_380917484.1">
    <property type="nucleotide sequence ID" value="NZ_JBHUPE010000001.1"/>
</dbReference>
<dbReference type="EMBL" id="JBHUPE010000001">
    <property type="protein sequence ID" value="MFD2902487.1"/>
    <property type="molecule type" value="Genomic_DNA"/>
</dbReference>
<dbReference type="PROSITE" id="PS51257">
    <property type="entry name" value="PROKAR_LIPOPROTEIN"/>
    <property type="match status" value="1"/>
</dbReference>
<feature type="domain" description="IPT/TIG" evidence="1">
    <location>
        <begin position="479"/>
        <end position="548"/>
    </location>
</feature>
<proteinExistence type="predicted"/>
<reference evidence="3" key="1">
    <citation type="journal article" date="2019" name="Int. J. Syst. Evol. Microbiol.">
        <title>The Global Catalogue of Microorganisms (GCM) 10K type strain sequencing project: providing services to taxonomists for standard genome sequencing and annotation.</title>
        <authorList>
            <consortium name="The Broad Institute Genomics Platform"/>
            <consortium name="The Broad Institute Genome Sequencing Center for Infectious Disease"/>
            <person name="Wu L."/>
            <person name="Ma J."/>
        </authorList>
    </citation>
    <scope>NUCLEOTIDE SEQUENCE [LARGE SCALE GENOMIC DNA]</scope>
    <source>
        <strain evidence="3">KCTC 22209</strain>
    </source>
</reference>
<protein>
    <submittedName>
        <fullName evidence="2">IPT/TIG domain-containing protein</fullName>
    </submittedName>
</protein>
<dbReference type="Gene3D" id="2.60.40.10">
    <property type="entry name" value="Immunoglobulins"/>
    <property type="match status" value="1"/>
</dbReference>
<organism evidence="2 3">
    <name type="scientific">Sphingobacterium anhuiense</name>
    <dbReference type="NCBI Taxonomy" id="493780"/>
    <lineage>
        <taxon>Bacteria</taxon>
        <taxon>Pseudomonadati</taxon>
        <taxon>Bacteroidota</taxon>
        <taxon>Sphingobacteriia</taxon>
        <taxon>Sphingobacteriales</taxon>
        <taxon>Sphingobacteriaceae</taxon>
        <taxon>Sphingobacterium</taxon>
    </lineage>
</organism>
<evidence type="ECO:0000313" key="2">
    <source>
        <dbReference type="EMBL" id="MFD2902487.1"/>
    </source>
</evidence>
<dbReference type="InterPro" id="IPR002909">
    <property type="entry name" value="IPT_dom"/>
</dbReference>
<sequence length="557" mass="62942">MNFNRKLLYQFLFIIVATIISCKPEEIIIDKTAITVQTLDAGELKSTQVTLYGEIGYLNDETVLDHGFIIRTLRSSDSKIISLGNKPELGIVKHTLMGNFEIGQGYNCTYYLKTDQKTYEGNPVYFTVNDIYVDNAKVRYSSIGDTMSIAGNFHQVDASFKLLLGTSYTALDVAYKLDAKKEKLTFVIPNKEFYHGDKIRVSFSKNIQEQQFTQYLCDLTIAARLLPPKVGPHYFYQPIELKATALPRYNDSFKIIINNKVLRFESEIYPSTLDLKGSSYKLGYIWGKDTIYLKETWDFEKPDMSRVSFLDKIIHPHGHTDITGFDYDKYLLNSKFSAKIGNAPGYFDSNLFEGNIGFRIEEVADGKYPVSFISDVYGELKINELLTVQKLKINSVDVGEGYYEDPIRIKGNFLPNQVYTISLGGQQVYFGQPISGDLVFPCPFQFAKGKNMIEIGYSNYGGNPFIIDTRAIQINGIEIKSFYPTQGAPGDLVTIKAKGLNSNYYQIGIGGMATTPLFVKNGEAQFIIPIVSKRGKTKISFYVDGKEFRSTDDFEII</sequence>
<dbReference type="InterPro" id="IPR014756">
    <property type="entry name" value="Ig_E-set"/>
</dbReference>
<gene>
    <name evidence="2" type="ORF">ACFS6I_01025</name>
</gene>
<evidence type="ECO:0000313" key="3">
    <source>
        <dbReference type="Proteomes" id="UP001597509"/>
    </source>
</evidence>
<accession>A0ABW5YQ28</accession>
<name>A0ABW5YQ28_9SPHI</name>
<comment type="caution">
    <text evidence="2">The sequence shown here is derived from an EMBL/GenBank/DDBJ whole genome shotgun (WGS) entry which is preliminary data.</text>
</comment>
<evidence type="ECO:0000259" key="1">
    <source>
        <dbReference type="Pfam" id="PF01833"/>
    </source>
</evidence>
<dbReference type="SUPFAM" id="SSF81296">
    <property type="entry name" value="E set domains"/>
    <property type="match status" value="1"/>
</dbReference>
<dbReference type="Proteomes" id="UP001597509">
    <property type="component" value="Unassembled WGS sequence"/>
</dbReference>